<evidence type="ECO:0000313" key="4">
    <source>
        <dbReference type="Proteomes" id="UP001320148"/>
    </source>
</evidence>
<dbReference type="EMBL" id="AP024488">
    <property type="protein sequence ID" value="BCS95557.1"/>
    <property type="molecule type" value="Genomic_DNA"/>
</dbReference>
<reference evidence="3 4" key="1">
    <citation type="submission" date="2021-02" db="EMBL/GenBank/DDBJ databases">
        <title>Complete genome of Desulfoluna sp. strain ASN36.</title>
        <authorList>
            <person name="Takahashi A."/>
            <person name="Kojima H."/>
            <person name="Fukui M."/>
        </authorList>
    </citation>
    <scope>NUCLEOTIDE SEQUENCE [LARGE SCALE GENOMIC DNA]</scope>
    <source>
        <strain evidence="3 4">ASN36</strain>
    </source>
</reference>
<dbReference type="Proteomes" id="UP001320148">
    <property type="component" value="Chromosome"/>
</dbReference>
<gene>
    <name evidence="3" type="ORF">DSLASN_11890</name>
</gene>
<evidence type="ECO:0000313" key="3">
    <source>
        <dbReference type="EMBL" id="BCS95557.1"/>
    </source>
</evidence>
<feature type="chain" id="PRO_5045744768" description="Transporter" evidence="2">
    <location>
        <begin position="27"/>
        <end position="361"/>
    </location>
</feature>
<accession>A0ABM7PEE5</accession>
<sequence length="361" mass="39712">MKRFKKTTVLLVTIFLFSLFTSVCFAEDDWEGDLGDDAGIQLLREQVLLLEEKLQKMEEENDARRSLQVTDDEEYNKEEAVLSAAGRNYTLMKPGALGLEYSFDYTGDSYSAVDSSAGTFDISDNSKHTLTNGLFVEYPFKENITLNTNVSFVYKYQNQSNADAKDVSDLGDTSFGFLWQPLKSGGDFPSMILNGSLTCPTGRSPYKIDPQAETSTGGGGYAFSTGVNLSKSIDPLVAFGGLSYRHGIPITGLTYKPGSGNVIQEVRPGDQISYNLGIGYSLSYQVSISLGYQYTYSMAPEYTVQGVGTVNGESEMYSSFSIGTSWNLSPERSVHVKLNFGLTKNDTDFSLSVRIPFSYDL</sequence>
<protein>
    <recommendedName>
        <fullName evidence="5">Transporter</fullName>
    </recommendedName>
</protein>
<evidence type="ECO:0008006" key="5">
    <source>
        <dbReference type="Google" id="ProtNLM"/>
    </source>
</evidence>
<name>A0ABM7PEE5_9BACT</name>
<evidence type="ECO:0000256" key="1">
    <source>
        <dbReference type="SAM" id="Coils"/>
    </source>
</evidence>
<feature type="signal peptide" evidence="2">
    <location>
        <begin position="1"/>
        <end position="26"/>
    </location>
</feature>
<dbReference type="Gene3D" id="2.40.160.60">
    <property type="entry name" value="Outer membrane protein transport protein (OMPP1/FadL/TodX)"/>
    <property type="match status" value="1"/>
</dbReference>
<dbReference type="SUPFAM" id="SSF56935">
    <property type="entry name" value="Porins"/>
    <property type="match status" value="1"/>
</dbReference>
<organism evidence="3 4">
    <name type="scientific">Desulfoluna limicola</name>
    <dbReference type="NCBI Taxonomy" id="2810562"/>
    <lineage>
        <taxon>Bacteria</taxon>
        <taxon>Pseudomonadati</taxon>
        <taxon>Thermodesulfobacteriota</taxon>
        <taxon>Desulfobacteria</taxon>
        <taxon>Desulfobacterales</taxon>
        <taxon>Desulfolunaceae</taxon>
        <taxon>Desulfoluna</taxon>
    </lineage>
</organism>
<proteinExistence type="predicted"/>
<evidence type="ECO:0000256" key="2">
    <source>
        <dbReference type="SAM" id="SignalP"/>
    </source>
</evidence>
<keyword evidence="1" id="KW-0175">Coiled coil</keyword>
<feature type="coiled-coil region" evidence="1">
    <location>
        <begin position="40"/>
        <end position="70"/>
    </location>
</feature>
<keyword evidence="4" id="KW-1185">Reference proteome</keyword>
<keyword evidence="2" id="KW-0732">Signal</keyword>